<dbReference type="GO" id="GO:0016987">
    <property type="term" value="F:sigma factor activity"/>
    <property type="evidence" value="ECO:0007669"/>
    <property type="project" value="UniProtKB-KW"/>
</dbReference>
<dbReference type="PANTHER" id="PTHR43133">
    <property type="entry name" value="RNA POLYMERASE ECF-TYPE SIGMA FACTO"/>
    <property type="match status" value="1"/>
</dbReference>
<keyword evidence="3" id="KW-0731">Sigma factor</keyword>
<accession>A0A5B9QYN1</accession>
<evidence type="ECO:0000313" key="9">
    <source>
        <dbReference type="Proteomes" id="UP000325286"/>
    </source>
</evidence>
<evidence type="ECO:0000256" key="3">
    <source>
        <dbReference type="ARBA" id="ARBA00023082"/>
    </source>
</evidence>
<dbReference type="EMBL" id="CP042914">
    <property type="protein sequence ID" value="QEG39101.1"/>
    <property type="molecule type" value="Genomic_DNA"/>
</dbReference>
<comment type="similarity">
    <text evidence="1">Belongs to the sigma-70 factor family. ECF subfamily.</text>
</comment>
<keyword evidence="9" id="KW-1185">Reference proteome</keyword>
<sequence>MRCSYENVAEIVDAHADALLLFARQRSKVSAEDVVQEAFLRLVRRVKENDPPDNVVAWLYGVVRNELITIHHKVRRSRAREESLAAERLMWFEPSVDTLLDASRAAEQLKILPIEQRETVVARIWGQLSFEEIASVTNSSRSTVHRRYVSGLDTLRKSLS</sequence>
<dbReference type="GO" id="GO:0003677">
    <property type="term" value="F:DNA binding"/>
    <property type="evidence" value="ECO:0007669"/>
    <property type="project" value="UniProtKB-KW"/>
</dbReference>
<feature type="domain" description="RNA polymerase sigma-70 region 2" evidence="6">
    <location>
        <begin position="12"/>
        <end position="70"/>
    </location>
</feature>
<keyword evidence="4" id="KW-0238">DNA-binding</keyword>
<dbReference type="PANTHER" id="PTHR43133:SF8">
    <property type="entry name" value="RNA POLYMERASE SIGMA FACTOR HI_1459-RELATED"/>
    <property type="match status" value="1"/>
</dbReference>
<dbReference type="InterPro" id="IPR036388">
    <property type="entry name" value="WH-like_DNA-bd_sf"/>
</dbReference>
<organism evidence="8 9">
    <name type="scientific">Roseimaritima ulvae</name>
    <dbReference type="NCBI Taxonomy" id="980254"/>
    <lineage>
        <taxon>Bacteria</taxon>
        <taxon>Pseudomonadati</taxon>
        <taxon>Planctomycetota</taxon>
        <taxon>Planctomycetia</taxon>
        <taxon>Pirellulales</taxon>
        <taxon>Pirellulaceae</taxon>
        <taxon>Roseimaritima</taxon>
    </lineage>
</organism>
<dbReference type="SUPFAM" id="SSF88946">
    <property type="entry name" value="Sigma2 domain of RNA polymerase sigma factors"/>
    <property type="match status" value="1"/>
</dbReference>
<dbReference type="AlphaFoldDB" id="A0A5B9QYN1"/>
<reference evidence="8 9" key="1">
    <citation type="submission" date="2019-08" db="EMBL/GenBank/DDBJ databases">
        <title>Deep-cultivation of Planctomycetes and their phenomic and genomic characterization uncovers novel biology.</title>
        <authorList>
            <person name="Wiegand S."/>
            <person name="Jogler M."/>
            <person name="Boedeker C."/>
            <person name="Pinto D."/>
            <person name="Vollmers J."/>
            <person name="Rivas-Marin E."/>
            <person name="Kohn T."/>
            <person name="Peeters S.H."/>
            <person name="Heuer A."/>
            <person name="Rast P."/>
            <person name="Oberbeckmann S."/>
            <person name="Bunk B."/>
            <person name="Jeske O."/>
            <person name="Meyerdierks A."/>
            <person name="Storesund J.E."/>
            <person name="Kallscheuer N."/>
            <person name="Luecker S."/>
            <person name="Lage O.M."/>
            <person name="Pohl T."/>
            <person name="Merkel B.J."/>
            <person name="Hornburger P."/>
            <person name="Mueller R.-W."/>
            <person name="Bruemmer F."/>
            <person name="Labrenz M."/>
            <person name="Spormann A.M."/>
            <person name="Op den Camp H."/>
            <person name="Overmann J."/>
            <person name="Amann R."/>
            <person name="Jetten M.S.M."/>
            <person name="Mascher T."/>
            <person name="Medema M.H."/>
            <person name="Devos D.P."/>
            <person name="Kaster A.-K."/>
            <person name="Ovreas L."/>
            <person name="Rohde M."/>
            <person name="Galperin M.Y."/>
            <person name="Jogler C."/>
        </authorList>
    </citation>
    <scope>NUCLEOTIDE SEQUENCE [LARGE SCALE GENOMIC DNA]</scope>
    <source>
        <strain evidence="8 9">UC8</strain>
    </source>
</reference>
<dbReference type="InterPro" id="IPR007630">
    <property type="entry name" value="RNA_pol_sigma70_r4"/>
</dbReference>
<evidence type="ECO:0000259" key="6">
    <source>
        <dbReference type="Pfam" id="PF04542"/>
    </source>
</evidence>
<evidence type="ECO:0000313" key="8">
    <source>
        <dbReference type="EMBL" id="QEG39101.1"/>
    </source>
</evidence>
<gene>
    <name evidence="8" type="primary">sigE_2</name>
    <name evidence="8" type="ORF">UC8_10620</name>
</gene>
<evidence type="ECO:0000259" key="7">
    <source>
        <dbReference type="Pfam" id="PF04545"/>
    </source>
</evidence>
<keyword evidence="2" id="KW-0805">Transcription regulation</keyword>
<dbReference type="NCBIfam" id="TIGR02937">
    <property type="entry name" value="sigma70-ECF"/>
    <property type="match status" value="1"/>
</dbReference>
<dbReference type="GO" id="GO:0006352">
    <property type="term" value="P:DNA-templated transcription initiation"/>
    <property type="evidence" value="ECO:0007669"/>
    <property type="project" value="InterPro"/>
</dbReference>
<dbReference type="Proteomes" id="UP000325286">
    <property type="component" value="Chromosome"/>
</dbReference>
<dbReference type="InterPro" id="IPR013325">
    <property type="entry name" value="RNA_pol_sigma_r2"/>
</dbReference>
<feature type="domain" description="RNA polymerase sigma-70 region 4" evidence="7">
    <location>
        <begin position="109"/>
        <end position="157"/>
    </location>
</feature>
<dbReference type="Pfam" id="PF04542">
    <property type="entry name" value="Sigma70_r2"/>
    <property type="match status" value="1"/>
</dbReference>
<dbReference type="KEGG" id="rul:UC8_10620"/>
<protein>
    <submittedName>
        <fullName evidence="8">ECF RNA polymerase sigma factor SigE</fullName>
    </submittedName>
</protein>
<dbReference type="InterPro" id="IPR014284">
    <property type="entry name" value="RNA_pol_sigma-70_dom"/>
</dbReference>
<dbReference type="InterPro" id="IPR007627">
    <property type="entry name" value="RNA_pol_sigma70_r2"/>
</dbReference>
<evidence type="ECO:0000256" key="2">
    <source>
        <dbReference type="ARBA" id="ARBA00023015"/>
    </source>
</evidence>
<dbReference type="InterPro" id="IPR039425">
    <property type="entry name" value="RNA_pol_sigma-70-like"/>
</dbReference>
<dbReference type="Gene3D" id="1.10.1740.10">
    <property type="match status" value="1"/>
</dbReference>
<dbReference type="Pfam" id="PF04545">
    <property type="entry name" value="Sigma70_r4"/>
    <property type="match status" value="1"/>
</dbReference>
<evidence type="ECO:0000256" key="1">
    <source>
        <dbReference type="ARBA" id="ARBA00010641"/>
    </source>
</evidence>
<dbReference type="Gene3D" id="1.10.10.10">
    <property type="entry name" value="Winged helix-like DNA-binding domain superfamily/Winged helix DNA-binding domain"/>
    <property type="match status" value="1"/>
</dbReference>
<evidence type="ECO:0000256" key="5">
    <source>
        <dbReference type="ARBA" id="ARBA00023163"/>
    </source>
</evidence>
<dbReference type="InterPro" id="IPR013324">
    <property type="entry name" value="RNA_pol_sigma_r3/r4-like"/>
</dbReference>
<keyword evidence="5" id="KW-0804">Transcription</keyword>
<dbReference type="SUPFAM" id="SSF88659">
    <property type="entry name" value="Sigma3 and sigma4 domains of RNA polymerase sigma factors"/>
    <property type="match status" value="1"/>
</dbReference>
<evidence type="ECO:0000256" key="4">
    <source>
        <dbReference type="ARBA" id="ARBA00023125"/>
    </source>
</evidence>
<dbReference type="OrthoDB" id="289887at2"/>
<name>A0A5B9QYN1_9BACT</name>
<proteinExistence type="inferred from homology"/>